<proteinExistence type="predicted"/>
<dbReference type="Pfam" id="PF19800">
    <property type="entry name" value="DUF6283"/>
    <property type="match status" value="1"/>
</dbReference>
<evidence type="ECO:0000313" key="2">
    <source>
        <dbReference type="Proteomes" id="UP000644192"/>
    </source>
</evidence>
<comment type="caution">
    <text evidence="1">The sequence shown here is derived from an EMBL/GenBank/DDBJ whole genome shotgun (WGS) entry which is preliminary data.</text>
</comment>
<dbReference type="RefSeq" id="WP_121347193.1">
    <property type="nucleotide sequence ID" value="NZ_JAXCPS010000014.1"/>
</dbReference>
<dbReference type="InterPro" id="IPR046250">
    <property type="entry name" value="DUF6283"/>
</dbReference>
<reference evidence="1" key="1">
    <citation type="submission" date="2020-01" db="EMBL/GenBank/DDBJ databases">
        <title>Bacteria Cultured from War Wounds Associated with the Conflict in Eastern Ukraine.</title>
        <authorList>
            <person name="Snesrud E."/>
            <person name="Galac M.R."/>
            <person name="Mc Gann P."/>
            <person name="Valentine K."/>
            <person name="Viacheslav K."/>
        </authorList>
    </citation>
    <scope>NUCLEOTIDE SEQUENCE</scope>
    <source>
        <strain evidence="1">VNMU148</strain>
    </source>
</reference>
<dbReference type="EMBL" id="WXZT01000029">
    <property type="protein sequence ID" value="MZZ16631.1"/>
    <property type="molecule type" value="Genomic_DNA"/>
</dbReference>
<dbReference type="AlphaFoldDB" id="A0A6B1YI55"/>
<evidence type="ECO:0000313" key="1">
    <source>
        <dbReference type="EMBL" id="MZZ16631.1"/>
    </source>
</evidence>
<dbReference type="Proteomes" id="UP000644192">
    <property type="component" value="Unassembled WGS sequence"/>
</dbReference>
<gene>
    <name evidence="1" type="ORF">GUL26_30650</name>
</gene>
<sequence>MSKLPHIKKPCRDCPFRKDTLPGWLGEKRMTEILAAESFVCHKKTDMQCAGHMLINGQANAFVRLADRLGMQLDLTGREQVFDSRAACIKHHTS</sequence>
<protein>
    <submittedName>
        <fullName evidence="1">Uncharacterized protein</fullName>
    </submittedName>
</protein>
<accession>A0A6B1YI55</accession>
<organism evidence="1 2">
    <name type="scientific">Pseudomonas aeruginosa</name>
    <dbReference type="NCBI Taxonomy" id="287"/>
    <lineage>
        <taxon>Bacteria</taxon>
        <taxon>Pseudomonadati</taxon>
        <taxon>Pseudomonadota</taxon>
        <taxon>Gammaproteobacteria</taxon>
        <taxon>Pseudomonadales</taxon>
        <taxon>Pseudomonadaceae</taxon>
        <taxon>Pseudomonas</taxon>
    </lineage>
</organism>
<name>A0A6B1YI55_PSEAI</name>